<dbReference type="SUPFAM" id="SSF54909">
    <property type="entry name" value="Dimeric alpha+beta barrel"/>
    <property type="match status" value="1"/>
</dbReference>
<protein>
    <submittedName>
        <fullName evidence="3">GTP cyclohydrolase</fullName>
    </submittedName>
</protein>
<accession>A0A178IJY0</accession>
<dbReference type="OrthoDB" id="9814407at2"/>
<proteinExistence type="inferred from homology"/>
<dbReference type="InterPro" id="IPR005545">
    <property type="entry name" value="YCII"/>
</dbReference>
<organism evidence="3 4">
    <name type="scientific">Termitidicoccus mucosus</name>
    <dbReference type="NCBI Taxonomy" id="1184151"/>
    <lineage>
        <taxon>Bacteria</taxon>
        <taxon>Pseudomonadati</taxon>
        <taxon>Verrucomicrobiota</taxon>
        <taxon>Opitutia</taxon>
        <taxon>Opitutales</taxon>
        <taxon>Opitutaceae</taxon>
        <taxon>Termitidicoccus</taxon>
    </lineage>
</organism>
<dbReference type="EMBL" id="LRRQ01000089">
    <property type="protein sequence ID" value="OAM89555.1"/>
    <property type="molecule type" value="Genomic_DNA"/>
</dbReference>
<dbReference type="PANTHER" id="PTHR37828">
    <property type="entry name" value="GSR2449 PROTEIN"/>
    <property type="match status" value="1"/>
</dbReference>
<dbReference type="Pfam" id="PF03795">
    <property type="entry name" value="YCII"/>
    <property type="match status" value="1"/>
</dbReference>
<comment type="similarity">
    <text evidence="1">Belongs to the YciI family.</text>
</comment>
<evidence type="ECO:0000313" key="4">
    <source>
        <dbReference type="Proteomes" id="UP000078486"/>
    </source>
</evidence>
<gene>
    <name evidence="3" type="ORF">AW736_12850</name>
</gene>
<keyword evidence="4" id="KW-1185">Reference proteome</keyword>
<dbReference type="Proteomes" id="UP000078486">
    <property type="component" value="Unassembled WGS sequence"/>
</dbReference>
<sequence>MFIISLNYIKSIPDVERLIPAHRKFLEHFYDSGHFLLSGRKEPRDGGIIIAQAETRSEIENIIREDPFWKEQMADYQITEFFPTMTAKSLLHLKV</sequence>
<dbReference type="PANTHER" id="PTHR37828:SF1">
    <property type="entry name" value="YCII-RELATED DOMAIN-CONTAINING PROTEIN"/>
    <property type="match status" value="1"/>
</dbReference>
<dbReference type="InterPro" id="IPR011008">
    <property type="entry name" value="Dimeric_a/b-barrel"/>
</dbReference>
<dbReference type="RefSeq" id="WP_068770614.1">
    <property type="nucleotide sequence ID" value="NZ_CP109796.1"/>
</dbReference>
<comment type="caution">
    <text evidence="3">The sequence shown here is derived from an EMBL/GenBank/DDBJ whole genome shotgun (WGS) entry which is preliminary data.</text>
</comment>
<evidence type="ECO:0000313" key="3">
    <source>
        <dbReference type="EMBL" id="OAM89555.1"/>
    </source>
</evidence>
<evidence type="ECO:0000259" key="2">
    <source>
        <dbReference type="Pfam" id="PF03795"/>
    </source>
</evidence>
<name>A0A178IJY0_9BACT</name>
<dbReference type="GO" id="GO:0016787">
    <property type="term" value="F:hydrolase activity"/>
    <property type="evidence" value="ECO:0007669"/>
    <property type="project" value="UniProtKB-KW"/>
</dbReference>
<dbReference type="Gene3D" id="3.30.70.1060">
    <property type="entry name" value="Dimeric alpha+beta barrel"/>
    <property type="match status" value="1"/>
</dbReference>
<feature type="domain" description="YCII-related" evidence="2">
    <location>
        <begin position="12"/>
        <end position="81"/>
    </location>
</feature>
<reference evidence="3 4" key="1">
    <citation type="submission" date="2016-01" db="EMBL/GenBank/DDBJ databases">
        <title>High potential of lignocellulose degradation of a new Verrucomicrobia species.</title>
        <authorList>
            <person name="Wang Y."/>
            <person name="Shi Y."/>
            <person name="Qiu Z."/>
            <person name="Liu S."/>
            <person name="Yang H."/>
        </authorList>
    </citation>
    <scope>NUCLEOTIDE SEQUENCE [LARGE SCALE GENOMIC DNA]</scope>
    <source>
        <strain evidence="3 4">TSB47</strain>
    </source>
</reference>
<dbReference type="AlphaFoldDB" id="A0A178IJY0"/>
<keyword evidence="3" id="KW-0378">Hydrolase</keyword>
<evidence type="ECO:0000256" key="1">
    <source>
        <dbReference type="ARBA" id="ARBA00007689"/>
    </source>
</evidence>
<dbReference type="STRING" id="1184151.AW736_12850"/>